<dbReference type="InterPro" id="IPR000182">
    <property type="entry name" value="GNAT_dom"/>
</dbReference>
<evidence type="ECO:0000256" key="2">
    <source>
        <dbReference type="ARBA" id="ARBA00023315"/>
    </source>
</evidence>
<dbReference type="EMBL" id="BMDH01000001">
    <property type="protein sequence ID" value="GGI13712.1"/>
    <property type="molecule type" value="Genomic_DNA"/>
</dbReference>
<dbReference type="InterPro" id="IPR016181">
    <property type="entry name" value="Acyl_CoA_acyltransferase"/>
</dbReference>
<keyword evidence="2" id="KW-0012">Acyltransferase</keyword>
<comment type="caution">
    <text evidence="4">The sequence shown here is derived from an EMBL/GenBank/DDBJ whole genome shotgun (WGS) entry which is preliminary data.</text>
</comment>
<evidence type="ECO:0000259" key="3">
    <source>
        <dbReference type="PROSITE" id="PS51186"/>
    </source>
</evidence>
<dbReference type="SUPFAM" id="SSF55729">
    <property type="entry name" value="Acyl-CoA N-acyltransferases (Nat)"/>
    <property type="match status" value="1"/>
</dbReference>
<evidence type="ECO:0000256" key="1">
    <source>
        <dbReference type="ARBA" id="ARBA00022679"/>
    </source>
</evidence>
<dbReference type="Pfam" id="PF00583">
    <property type="entry name" value="Acetyltransf_1"/>
    <property type="match status" value="1"/>
</dbReference>
<proteinExistence type="predicted"/>
<reference evidence="4" key="1">
    <citation type="journal article" date="2014" name="Int. J. Syst. Evol. Microbiol.">
        <title>Complete genome sequence of Corynebacterium casei LMG S-19264T (=DSM 44701T), isolated from a smear-ripened cheese.</title>
        <authorList>
            <consortium name="US DOE Joint Genome Institute (JGI-PGF)"/>
            <person name="Walter F."/>
            <person name="Albersmeier A."/>
            <person name="Kalinowski J."/>
            <person name="Ruckert C."/>
        </authorList>
    </citation>
    <scope>NUCLEOTIDE SEQUENCE</scope>
    <source>
        <strain evidence="4">CCM 8606</strain>
    </source>
</reference>
<gene>
    <name evidence="4" type="primary">paiA</name>
    <name evidence="4" type="ORF">GCM10007377_07330</name>
</gene>
<dbReference type="Gene3D" id="3.40.630.30">
    <property type="match status" value="1"/>
</dbReference>
<accession>A0A8J3AMV6</accession>
<reference evidence="4" key="2">
    <citation type="submission" date="2020-09" db="EMBL/GenBank/DDBJ databases">
        <authorList>
            <person name="Sun Q."/>
            <person name="Sedlacek I."/>
        </authorList>
    </citation>
    <scope>NUCLEOTIDE SEQUENCE</scope>
    <source>
        <strain evidence="4">CCM 8606</strain>
    </source>
</reference>
<dbReference type="PANTHER" id="PTHR42919:SF8">
    <property type="entry name" value="N-ALPHA-ACETYLTRANSFERASE 50"/>
    <property type="match status" value="1"/>
</dbReference>
<dbReference type="PROSITE" id="PS51186">
    <property type="entry name" value="GNAT"/>
    <property type="match status" value="1"/>
</dbReference>
<dbReference type="RefSeq" id="WP_188354852.1">
    <property type="nucleotide sequence ID" value="NZ_BMDH01000001.1"/>
</dbReference>
<dbReference type="CDD" id="cd04301">
    <property type="entry name" value="NAT_SF"/>
    <property type="match status" value="1"/>
</dbReference>
<dbReference type="AlphaFoldDB" id="A0A8J3AMV6"/>
<dbReference type="GO" id="GO:0016747">
    <property type="term" value="F:acyltransferase activity, transferring groups other than amino-acyl groups"/>
    <property type="evidence" value="ECO:0007669"/>
    <property type="project" value="InterPro"/>
</dbReference>
<protein>
    <submittedName>
        <fullName evidence="4">Spermidine/spermine N(1)-acetyltransferase</fullName>
    </submittedName>
</protein>
<keyword evidence="1" id="KW-0808">Transferase</keyword>
<keyword evidence="5" id="KW-1185">Reference proteome</keyword>
<dbReference type="Proteomes" id="UP000619536">
    <property type="component" value="Unassembled WGS sequence"/>
</dbReference>
<organism evidence="4 5">
    <name type="scientific">Galliscardovia ingluviei</name>
    <dbReference type="NCBI Taxonomy" id="1769422"/>
    <lineage>
        <taxon>Bacteria</taxon>
        <taxon>Bacillati</taxon>
        <taxon>Actinomycetota</taxon>
        <taxon>Actinomycetes</taxon>
        <taxon>Bifidobacteriales</taxon>
        <taxon>Bifidobacteriaceae</taxon>
        <taxon>Galliscardovia</taxon>
    </lineage>
</organism>
<dbReference type="PANTHER" id="PTHR42919">
    <property type="entry name" value="N-ALPHA-ACETYLTRANSFERASE"/>
    <property type="match status" value="1"/>
</dbReference>
<evidence type="ECO:0000313" key="5">
    <source>
        <dbReference type="Proteomes" id="UP000619536"/>
    </source>
</evidence>
<name>A0A8J3AMV6_9BIFI</name>
<sequence length="174" mass="20196">MINLHTEIRPCTDADVDVISVVAAYCFEDTFRTSCTREDMIAFLRQAYNHDVLTQEFANTNSHFFILYVEHSIAGYLKVNFKDAQSEHMGPNMMEIERLYILPQYKRMGLGSTLMQFALDYAHQHEVAGVWLGVWEHNEPAKAFYTKHGFRFVGSHTFTVGSDDQTDLLMRQDW</sequence>
<evidence type="ECO:0000313" key="4">
    <source>
        <dbReference type="EMBL" id="GGI13712.1"/>
    </source>
</evidence>
<dbReference type="InterPro" id="IPR051556">
    <property type="entry name" value="N-term/lysine_N-AcTrnsfr"/>
</dbReference>
<feature type="domain" description="N-acetyltransferase" evidence="3">
    <location>
        <begin position="6"/>
        <end position="174"/>
    </location>
</feature>